<protein>
    <recommendedName>
        <fullName evidence="6">HTTM-like domain-containing protein</fullName>
    </recommendedName>
</protein>
<evidence type="ECO:0000256" key="4">
    <source>
        <dbReference type="ARBA" id="ARBA00023136"/>
    </source>
</evidence>
<evidence type="ECO:0000313" key="7">
    <source>
        <dbReference type="EMBL" id="OVE84474.1"/>
    </source>
</evidence>
<keyword evidence="4 5" id="KW-0472">Membrane</keyword>
<evidence type="ECO:0000256" key="3">
    <source>
        <dbReference type="ARBA" id="ARBA00022989"/>
    </source>
</evidence>
<feature type="transmembrane region" description="Helical" evidence="5">
    <location>
        <begin position="243"/>
        <end position="263"/>
    </location>
</feature>
<comment type="subcellular location">
    <subcellularLocation>
        <location evidence="1">Endomembrane system</location>
        <topology evidence="1">Multi-pass membrane protein</topology>
    </subcellularLocation>
</comment>
<dbReference type="InterPro" id="IPR053934">
    <property type="entry name" value="HTTM_dom"/>
</dbReference>
<dbReference type="SMART" id="SM00752">
    <property type="entry name" value="HTTM"/>
    <property type="match status" value="1"/>
</dbReference>
<accession>A0A202E8C9</accession>
<proteinExistence type="predicted"/>
<comment type="caution">
    <text evidence="7">The sequence shown here is derived from an EMBL/GenBank/DDBJ whole genome shotgun (WGS) entry which is preliminary data.</text>
</comment>
<dbReference type="PANTHER" id="PTHR39535">
    <property type="entry name" value="SPORULATION-DELAYING PROTEIN SDPB"/>
    <property type="match status" value="1"/>
</dbReference>
<sequence length="528" mass="58351">MSVERPVPHQTVTKYAMRYWELCLPIRRGVRTRFEIDTRALAVLRISLGLILLADLIHRAGSLEVYYTNAGVHPVSLYESSYSRYTGLSLHALSGDLWFQQLLFVVAGIVAVAFIVGYRTRLVGVISLVLLISLHARNPAVLNGGDRLLRVLLFVALLAPLGERWSLDALRRGRARSKVVGFATAALLLQPLVVFTQNAILKHEGDTWYSGEAVGIALANDEMTILLGNALQEYGTLLEALTWGWVFLLSGSILCLWLTTGWLRVCFVGIYLSAFAGMLVSMSVGLFPFVLAASVVPFLSTPFWNTLARLVPSSRANWRPRAATLGPLARAPVERRVLASLRERGYDSAASFAISYGRSLLTIASVLVLVWMLLFAGTHASDYEVPAEIDSPHLDEQRWGLYTPDPSESYGWFTVEAGFENESTVEAFEGGDIAADRPPDAAAEYDSFRERKYLEDVRSSGRGETNGLIARNYADHACVRAVDTHGEAVETVTVYRMIQSSPVDGEYEDPRPLTVIEWDCTASEPLDE</sequence>
<organism evidence="7 8">
    <name type="scientific">Natronolimnobius baerhuensis</name>
    <dbReference type="NCBI Taxonomy" id="253108"/>
    <lineage>
        <taxon>Archaea</taxon>
        <taxon>Methanobacteriati</taxon>
        <taxon>Methanobacteriota</taxon>
        <taxon>Stenosarchaea group</taxon>
        <taxon>Halobacteria</taxon>
        <taxon>Halobacteriales</taxon>
        <taxon>Natrialbaceae</taxon>
        <taxon>Natronolimnobius</taxon>
    </lineage>
</organism>
<feature type="transmembrane region" description="Helical" evidence="5">
    <location>
        <begin position="40"/>
        <end position="58"/>
    </location>
</feature>
<feature type="domain" description="HTTM-like" evidence="6">
    <location>
        <begin position="33"/>
        <end position="303"/>
    </location>
</feature>
<feature type="transmembrane region" description="Helical" evidence="5">
    <location>
        <begin position="179"/>
        <end position="200"/>
    </location>
</feature>
<dbReference type="RefSeq" id="WP_087714547.1">
    <property type="nucleotide sequence ID" value="NZ_MWPH01000002.1"/>
</dbReference>
<evidence type="ECO:0000256" key="2">
    <source>
        <dbReference type="ARBA" id="ARBA00022692"/>
    </source>
</evidence>
<feature type="transmembrane region" description="Helical" evidence="5">
    <location>
        <begin position="97"/>
        <end position="116"/>
    </location>
</feature>
<dbReference type="InterPro" id="IPR011020">
    <property type="entry name" value="HTTM-like"/>
</dbReference>
<name>A0A202E8C9_9EURY</name>
<keyword evidence="8" id="KW-1185">Reference proteome</keyword>
<keyword evidence="2 5" id="KW-0812">Transmembrane</keyword>
<evidence type="ECO:0000256" key="1">
    <source>
        <dbReference type="ARBA" id="ARBA00004127"/>
    </source>
</evidence>
<dbReference type="EMBL" id="MWPH01000002">
    <property type="protein sequence ID" value="OVE84474.1"/>
    <property type="molecule type" value="Genomic_DNA"/>
</dbReference>
<gene>
    <name evidence="7" type="ORF">B2G88_08690</name>
</gene>
<evidence type="ECO:0000259" key="6">
    <source>
        <dbReference type="SMART" id="SM00752"/>
    </source>
</evidence>
<dbReference type="Pfam" id="PF05090">
    <property type="entry name" value="HTTM"/>
    <property type="match status" value="1"/>
</dbReference>
<dbReference type="GO" id="GO:0012505">
    <property type="term" value="C:endomembrane system"/>
    <property type="evidence" value="ECO:0007669"/>
    <property type="project" value="UniProtKB-SubCell"/>
</dbReference>
<reference evidence="7 8" key="1">
    <citation type="submission" date="2017-02" db="EMBL/GenBank/DDBJ databases">
        <title>Natronthermophilus aegyptiacus gen. nov.,sp. nov., an aerobic, extremely halophilic alkalithermophilic archaeon isolated from the athalassohaline Wadi An Natrun, Egypt.</title>
        <authorList>
            <person name="Zhao B."/>
        </authorList>
    </citation>
    <scope>NUCLEOTIDE SEQUENCE [LARGE SCALE GENOMIC DNA]</scope>
    <source>
        <strain evidence="7 8">CGMCC 1.3597</strain>
    </source>
</reference>
<dbReference type="Proteomes" id="UP000196084">
    <property type="component" value="Unassembled WGS sequence"/>
</dbReference>
<dbReference type="AlphaFoldDB" id="A0A202E8C9"/>
<dbReference type="OrthoDB" id="327281at2157"/>
<feature type="transmembrane region" description="Helical" evidence="5">
    <location>
        <begin position="270"/>
        <end position="299"/>
    </location>
</feature>
<evidence type="ECO:0000256" key="5">
    <source>
        <dbReference type="SAM" id="Phobius"/>
    </source>
</evidence>
<feature type="transmembrane region" description="Helical" evidence="5">
    <location>
        <begin position="356"/>
        <end position="376"/>
    </location>
</feature>
<keyword evidence="3 5" id="KW-1133">Transmembrane helix</keyword>
<dbReference type="InterPro" id="IPR052964">
    <property type="entry name" value="Sporulation_signal_mat"/>
</dbReference>
<dbReference type="PANTHER" id="PTHR39535:SF2">
    <property type="entry name" value="HTTM DOMAIN-CONTAINING PROTEIN"/>
    <property type="match status" value="1"/>
</dbReference>
<evidence type="ECO:0000313" key="8">
    <source>
        <dbReference type="Proteomes" id="UP000196084"/>
    </source>
</evidence>